<keyword evidence="2" id="KW-0472">Membrane</keyword>
<keyword evidence="2" id="KW-0812">Transmembrane</keyword>
<feature type="transmembrane region" description="Helical" evidence="2">
    <location>
        <begin position="483"/>
        <end position="507"/>
    </location>
</feature>
<gene>
    <name evidence="3" type="ORF">NliqN6_1517</name>
</gene>
<feature type="compositionally biased region" description="Basic and acidic residues" evidence="1">
    <location>
        <begin position="309"/>
        <end position="321"/>
    </location>
</feature>
<dbReference type="PANTHER" id="PTHR35872">
    <property type="entry name" value="INTEGRAL MEMBRANE PROTEIN (AFU_ORTHOLOGUE AFUA_5G07110)"/>
    <property type="match status" value="1"/>
</dbReference>
<organism evidence="3 4">
    <name type="scientific">Naganishia liquefaciens</name>
    <dbReference type="NCBI Taxonomy" id="104408"/>
    <lineage>
        <taxon>Eukaryota</taxon>
        <taxon>Fungi</taxon>
        <taxon>Dikarya</taxon>
        <taxon>Basidiomycota</taxon>
        <taxon>Agaricomycotina</taxon>
        <taxon>Tremellomycetes</taxon>
        <taxon>Filobasidiales</taxon>
        <taxon>Filobasidiaceae</taxon>
        <taxon>Naganishia</taxon>
    </lineage>
</organism>
<feature type="region of interest" description="Disordered" evidence="1">
    <location>
        <begin position="309"/>
        <end position="349"/>
    </location>
</feature>
<dbReference type="Proteomes" id="UP000620104">
    <property type="component" value="Unassembled WGS sequence"/>
</dbReference>
<feature type="region of interest" description="Disordered" evidence="1">
    <location>
        <begin position="1"/>
        <end position="129"/>
    </location>
</feature>
<feature type="compositionally biased region" description="Polar residues" evidence="1">
    <location>
        <begin position="84"/>
        <end position="93"/>
    </location>
</feature>
<dbReference type="OrthoDB" id="3365211at2759"/>
<evidence type="ECO:0000313" key="4">
    <source>
        <dbReference type="Proteomes" id="UP000620104"/>
    </source>
</evidence>
<feature type="region of interest" description="Disordered" evidence="1">
    <location>
        <begin position="721"/>
        <end position="819"/>
    </location>
</feature>
<feature type="compositionally biased region" description="Basic and acidic residues" evidence="1">
    <location>
        <begin position="246"/>
        <end position="260"/>
    </location>
</feature>
<feature type="compositionally biased region" description="Basic and acidic residues" evidence="1">
    <location>
        <begin position="426"/>
        <end position="437"/>
    </location>
</feature>
<comment type="caution">
    <text evidence="3">The sequence shown here is derived from an EMBL/GenBank/DDBJ whole genome shotgun (WGS) entry which is preliminary data.</text>
</comment>
<feature type="transmembrane region" description="Helical" evidence="2">
    <location>
        <begin position="686"/>
        <end position="703"/>
    </location>
</feature>
<reference evidence="3" key="1">
    <citation type="submission" date="2020-07" db="EMBL/GenBank/DDBJ databases">
        <title>Draft Genome Sequence of a Deep-Sea Yeast, Naganishia (Cryptococcus) liquefaciens strain N6.</title>
        <authorList>
            <person name="Han Y.W."/>
            <person name="Kajitani R."/>
            <person name="Morimoto H."/>
            <person name="Parhat M."/>
            <person name="Tsubouchi H."/>
            <person name="Bakenova O."/>
            <person name="Ogata M."/>
            <person name="Argunhan B."/>
            <person name="Aoki R."/>
            <person name="Kajiwara S."/>
            <person name="Itoh T."/>
            <person name="Iwasaki H."/>
        </authorList>
    </citation>
    <scope>NUCLEOTIDE SEQUENCE</scope>
    <source>
        <strain evidence="3">N6</strain>
    </source>
</reference>
<name>A0A8H3TQ34_9TREE</name>
<protein>
    <submittedName>
        <fullName evidence="3">Uncharacterized protein</fullName>
    </submittedName>
</protein>
<evidence type="ECO:0000313" key="3">
    <source>
        <dbReference type="EMBL" id="GHJ85115.1"/>
    </source>
</evidence>
<feature type="compositionally biased region" description="Basic and acidic residues" evidence="1">
    <location>
        <begin position="727"/>
        <end position="738"/>
    </location>
</feature>
<sequence>MPSVRVRQNTAPVAAANTPGRPRGQLFTATRVSSNQQSTNEQDSQGRAQSVKSSDTKGDTRQEIVLGPPVALDRAGAAQEWKGQLQTPSTNNGPGDENPLRRETAPVSTGRRGSETAEPSTRRRPRSRTIQAIFPRTEELVHGPGMAELTEEPEPISPTAGRGARVSTDSRLSSDERTRRAEAIARVRGGSITSTSGAAPVAIRLPGSDQSQVAEAVNPVSFVEAAEGKRRRSASITLGLAAKTRRSNERARFSGDRSRSESVSSGAGAGARARARTVGAASAGRGRADSVGLMSYFGIGNGIEAKLQSREEERRDLEKGMRGSGEYARGENELSTMEEAEEEGEHHEDEVVEHLDVIDPEIAAVSHLQNFANSVVIPYLPQLYSRRPVLDLPSTAPQADTELSGGLRSRKGTVSSKPNQVSEAKSSSDKAATKTEDQTSTGDESTEEEDPLDQHVKDVLKKSKKEWLKRSLKGVWAFLKTPMGIIVGIYGFLVVFWGAALVIFLAGWIPLSSSNLKDIWVERCSQIVNGLFTVTGVGLIPWRVMDAYRILRIWQLKRLSIRLRKKRGLPPIQDPDDLPDPKLDPDFVPVLSEYQQALLEYQQERFMASQTWYRPHATETHRAFSINWALWICLVRLAIGSNLQLRSLRLRSPVQLVVGNSAFQCMLCGCMWGLNRHQRPAWTTGSLIPLSFGCGIASGILIWKGGQKTKKTAQVEHKLRKALGMGSHEDSIEEKERLLSTSSPRTENRNSGESYNSGPVAMNVGSSGVEDPQRKLSDREDSGTAAAADNPRAKTMGNNGDEYEMRETRRLGSSTMIAS</sequence>
<feature type="compositionally biased region" description="Polar residues" evidence="1">
    <location>
        <begin position="1"/>
        <end position="11"/>
    </location>
</feature>
<feature type="compositionally biased region" description="Polar residues" evidence="1">
    <location>
        <begin position="27"/>
        <end position="53"/>
    </location>
</feature>
<feature type="region of interest" description="Disordered" evidence="1">
    <location>
        <begin position="148"/>
        <end position="179"/>
    </location>
</feature>
<evidence type="ECO:0000256" key="2">
    <source>
        <dbReference type="SAM" id="Phobius"/>
    </source>
</evidence>
<evidence type="ECO:0000256" key="1">
    <source>
        <dbReference type="SAM" id="MobiDB-lite"/>
    </source>
</evidence>
<dbReference type="PANTHER" id="PTHR35872:SF2">
    <property type="entry name" value="INTEGRAL MEMBRANE PROTEIN (AFU_ORTHOLOGUE AFUA_5G07110)"/>
    <property type="match status" value="1"/>
</dbReference>
<dbReference type="InterPro" id="IPR021369">
    <property type="entry name" value="DUF2985"/>
</dbReference>
<dbReference type="AlphaFoldDB" id="A0A8H3TQ34"/>
<feature type="compositionally biased region" description="Low complexity" evidence="1">
    <location>
        <begin position="261"/>
        <end position="284"/>
    </location>
</feature>
<feature type="region of interest" description="Disordered" evidence="1">
    <location>
        <begin position="237"/>
        <end position="284"/>
    </location>
</feature>
<feature type="region of interest" description="Disordered" evidence="1">
    <location>
        <begin position="395"/>
        <end position="454"/>
    </location>
</feature>
<dbReference type="Pfam" id="PF11204">
    <property type="entry name" value="DUF2985"/>
    <property type="match status" value="1"/>
</dbReference>
<feature type="compositionally biased region" description="Polar residues" evidence="1">
    <location>
        <begin position="412"/>
        <end position="425"/>
    </location>
</feature>
<accession>A0A8H3TQ34</accession>
<keyword evidence="2" id="KW-1133">Transmembrane helix</keyword>
<feature type="compositionally biased region" description="Basic and acidic residues" evidence="1">
    <location>
        <begin position="771"/>
        <end position="782"/>
    </location>
</feature>
<keyword evidence="4" id="KW-1185">Reference proteome</keyword>
<proteinExistence type="predicted"/>
<feature type="compositionally biased region" description="Polar residues" evidence="1">
    <location>
        <begin position="739"/>
        <end position="757"/>
    </location>
</feature>
<dbReference type="EMBL" id="BLZA01000010">
    <property type="protein sequence ID" value="GHJ85115.1"/>
    <property type="molecule type" value="Genomic_DNA"/>
</dbReference>